<dbReference type="AlphaFoldDB" id="A0A6J4RFY3"/>
<feature type="non-terminal residue" evidence="1">
    <location>
        <position position="113"/>
    </location>
</feature>
<proteinExistence type="predicted"/>
<name>A0A6J4RFY3_9ACTN</name>
<organism evidence="1">
    <name type="scientific">uncultured Rubrobacteraceae bacterium</name>
    <dbReference type="NCBI Taxonomy" id="349277"/>
    <lineage>
        <taxon>Bacteria</taxon>
        <taxon>Bacillati</taxon>
        <taxon>Actinomycetota</taxon>
        <taxon>Rubrobacteria</taxon>
        <taxon>Rubrobacterales</taxon>
        <taxon>Rubrobacteraceae</taxon>
        <taxon>environmental samples</taxon>
    </lineage>
</organism>
<feature type="non-terminal residue" evidence="1">
    <location>
        <position position="1"/>
    </location>
</feature>
<accession>A0A6J4RFY3</accession>
<sequence>VPTHRTRPPPQAPDRGTRSLSVCRLHDRRWIRSWSSRFTSLCPRRCCTAWSESGHRCGPCISHANNDTQDVLRPNSQSSCILADQIKSRAAVQRFHDNHYRYAYEPFIRGFGM</sequence>
<gene>
    <name evidence="1" type="ORF">AVDCRST_MAG12-192</name>
</gene>
<dbReference type="EMBL" id="CADCVK010000023">
    <property type="protein sequence ID" value="CAA9464799.1"/>
    <property type="molecule type" value="Genomic_DNA"/>
</dbReference>
<reference evidence="1" key="1">
    <citation type="submission" date="2020-02" db="EMBL/GenBank/DDBJ databases">
        <authorList>
            <person name="Meier V. D."/>
        </authorList>
    </citation>
    <scope>NUCLEOTIDE SEQUENCE</scope>
    <source>
        <strain evidence="1">AVDCRST_MAG12</strain>
    </source>
</reference>
<evidence type="ECO:0000313" key="1">
    <source>
        <dbReference type="EMBL" id="CAA9464799.1"/>
    </source>
</evidence>
<protein>
    <submittedName>
        <fullName evidence="1">Uncharacterized protein</fullName>
    </submittedName>
</protein>